<dbReference type="Proteomes" id="UP000184532">
    <property type="component" value="Unassembled WGS sequence"/>
</dbReference>
<organism evidence="1 2">
    <name type="scientific">Flagellimonas flava</name>
    <dbReference type="NCBI Taxonomy" id="570519"/>
    <lineage>
        <taxon>Bacteria</taxon>
        <taxon>Pseudomonadati</taxon>
        <taxon>Bacteroidota</taxon>
        <taxon>Flavobacteriia</taxon>
        <taxon>Flavobacteriales</taxon>
        <taxon>Flavobacteriaceae</taxon>
        <taxon>Flagellimonas</taxon>
    </lineage>
</organism>
<evidence type="ECO:0008006" key="3">
    <source>
        <dbReference type="Google" id="ProtNLM"/>
    </source>
</evidence>
<dbReference type="PANTHER" id="PTHR45588">
    <property type="entry name" value="TPR DOMAIN-CONTAINING PROTEIN"/>
    <property type="match status" value="1"/>
</dbReference>
<dbReference type="EMBL" id="FQWL01000001">
    <property type="protein sequence ID" value="SHG25748.1"/>
    <property type="molecule type" value="Genomic_DNA"/>
</dbReference>
<dbReference type="Gene3D" id="1.25.40.10">
    <property type="entry name" value="Tetratricopeptide repeat domain"/>
    <property type="match status" value="2"/>
</dbReference>
<dbReference type="STRING" id="570519.SAMN04488116_0602"/>
<evidence type="ECO:0000313" key="2">
    <source>
        <dbReference type="Proteomes" id="UP000184532"/>
    </source>
</evidence>
<proteinExistence type="predicted"/>
<accession>A0A1M5IBH1</accession>
<gene>
    <name evidence="1" type="ORF">SAMN04488116_0602</name>
</gene>
<reference evidence="2" key="1">
    <citation type="submission" date="2016-11" db="EMBL/GenBank/DDBJ databases">
        <authorList>
            <person name="Varghese N."/>
            <person name="Submissions S."/>
        </authorList>
    </citation>
    <scope>NUCLEOTIDE SEQUENCE [LARGE SCALE GENOMIC DNA]</scope>
    <source>
        <strain evidence="2">DSM 22638</strain>
    </source>
</reference>
<sequence length="594" mass="66360">MDSKPAYHSQRKINNLNIMKTKLSLALVLLGMAVAIHFLTKNNNTKTFAKYQSASFSFIKCTPTQYLLEVPDSTQQIAPLFENLGELQYNISTDNEMAQTFFNQGLRLTYAFNHAEAHRSFMEASRLDPTSAMTFWGQAYALGPNINDPLPPEDRKIKTNEALAEAMRLSENATPKEKALIGALQARYSTDLEKDVAELNLAYMEAMAKVVKQFPEDAEVQVLYAASIMNTVPWNYWDEEGNPSPNIPEAKAALEKAMQLNPNNPGAHHYYIHMVELPKPDLGVASADKLGQLMPAAGHLVHMPSHIYIRVGRYLDAVEANQAAIMADEDYISQCYSQGLYPLGYYPHNIHFLWSAASLLGDSRIAMDAAKKTAEKVPVGELVSMPFLQDFASTPMLAYTRFGKWNEILTIPAPNPDIKHLNLIRHYARGMAFIRKGNVKEAQEELEAIGALKNDPEMETLIATAQNPSINSANIAYEVVSGELAALNGDLTTAIKHLEQAVQYEDALTYTEPAAWHIPTRQNLGAVLMQAENFKEAEKVYRADLDVLRQNGWSLMGLYKSLKAQGRMDEASVIKQEFDKAWEHSDIKIENSVL</sequence>
<protein>
    <recommendedName>
        <fullName evidence="3">Tetratricopeptide repeat-containing protein</fullName>
    </recommendedName>
</protein>
<name>A0A1M5IBH1_9FLAO</name>
<keyword evidence="2" id="KW-1185">Reference proteome</keyword>
<dbReference type="PANTHER" id="PTHR45588:SF1">
    <property type="entry name" value="WW DOMAIN-CONTAINING PROTEIN"/>
    <property type="match status" value="1"/>
</dbReference>
<evidence type="ECO:0000313" key="1">
    <source>
        <dbReference type="EMBL" id="SHG25748.1"/>
    </source>
</evidence>
<dbReference type="SUPFAM" id="SSF48452">
    <property type="entry name" value="TPR-like"/>
    <property type="match status" value="2"/>
</dbReference>
<dbReference type="AlphaFoldDB" id="A0A1M5IBH1"/>
<dbReference type="InterPro" id="IPR011990">
    <property type="entry name" value="TPR-like_helical_dom_sf"/>
</dbReference>